<protein>
    <submittedName>
        <fullName evidence="1">Uncharacterized protein</fullName>
    </submittedName>
</protein>
<evidence type="ECO:0000313" key="1">
    <source>
        <dbReference type="EMBL" id="ABG49803.1"/>
    </source>
</evidence>
<proteinExistence type="predicted"/>
<dbReference type="AlphaFoldDB" id="Q119M1"/>
<dbReference type="HOGENOM" id="CLU_2959525_0_0_3"/>
<dbReference type="EMBL" id="CP000393">
    <property type="protein sequence ID" value="ABG49803.1"/>
    <property type="molecule type" value="Genomic_DNA"/>
</dbReference>
<organism evidence="1">
    <name type="scientific">Trichodesmium erythraeum (strain IMS101)</name>
    <dbReference type="NCBI Taxonomy" id="203124"/>
    <lineage>
        <taxon>Bacteria</taxon>
        <taxon>Bacillati</taxon>
        <taxon>Cyanobacteriota</taxon>
        <taxon>Cyanophyceae</taxon>
        <taxon>Oscillatoriophycideae</taxon>
        <taxon>Oscillatoriales</taxon>
        <taxon>Microcoleaceae</taxon>
        <taxon>Trichodesmium</taxon>
    </lineage>
</organism>
<sequence>MLPKEVKNLTIVQMVKMVSINELLPAIHPLVEQILDLPGENPEKAEKAEEKIATVLTFF</sequence>
<dbReference type="KEGG" id="ter:Tery_0329"/>
<gene>
    <name evidence="1" type="ordered locus">Tery_0329</name>
</gene>
<dbReference type="STRING" id="203124.Tery_0329"/>
<name>Q119M1_TRIEI</name>
<dbReference type="RefSeq" id="WP_011610199.1">
    <property type="nucleotide sequence ID" value="NC_008312.1"/>
</dbReference>
<dbReference type="eggNOG" id="COG0625">
    <property type="taxonomic scope" value="Bacteria"/>
</dbReference>
<reference evidence="1" key="1">
    <citation type="submission" date="2006-06" db="EMBL/GenBank/DDBJ databases">
        <title>Complete sequence of Trichodesmium erythraeum IMS101.</title>
        <authorList>
            <consortium name="US DOE Joint Genome Institute"/>
            <person name="Copeland A."/>
            <person name="Lucas S."/>
            <person name="Lapidus A."/>
            <person name="Barry K."/>
            <person name="Detter J.C."/>
            <person name="Glavina del Rio T."/>
            <person name="Hammon N."/>
            <person name="Israni S."/>
            <person name="Dalin E."/>
            <person name="Tice H."/>
            <person name="Pitluck S."/>
            <person name="Kiss H."/>
            <person name="Munk A.C."/>
            <person name="Brettin T."/>
            <person name="Bruce D."/>
            <person name="Han C."/>
            <person name="Tapia R."/>
            <person name="Gilna P."/>
            <person name="Schmutz J."/>
            <person name="Larimer F."/>
            <person name="Land M."/>
            <person name="Hauser L."/>
            <person name="Kyrpides N."/>
            <person name="Kim E."/>
            <person name="Richardson P."/>
        </authorList>
    </citation>
    <scope>NUCLEOTIDE SEQUENCE [LARGE SCALE GENOMIC DNA]</scope>
    <source>
        <strain evidence="1">IMS101</strain>
    </source>
</reference>
<accession>Q119M1</accession>